<comment type="subcellular location">
    <subcellularLocation>
        <location evidence="10">Cell membrane</location>
        <topology evidence="10">Multi-pass membrane protein</topology>
    </subcellularLocation>
    <subcellularLocation>
        <location evidence="2">Membrane</location>
        <topology evidence="2">Multi-pass membrane protein</topology>
    </subcellularLocation>
</comment>
<keyword evidence="7 9" id="KW-0675">Receptor</keyword>
<evidence type="ECO:0000259" key="11">
    <source>
        <dbReference type="PROSITE" id="PS50262"/>
    </source>
</evidence>
<dbReference type="Gene3D" id="1.20.1070.10">
    <property type="entry name" value="Rhodopsin 7-helix transmembrane proteins"/>
    <property type="match status" value="1"/>
</dbReference>
<feature type="transmembrane region" description="Helical" evidence="10">
    <location>
        <begin position="271"/>
        <end position="291"/>
    </location>
</feature>
<evidence type="ECO:0000256" key="3">
    <source>
        <dbReference type="ARBA" id="ARBA00022692"/>
    </source>
</evidence>
<reference evidence="12" key="1">
    <citation type="submission" date="2025-08" db="UniProtKB">
        <authorList>
            <consortium name="Ensembl"/>
        </authorList>
    </citation>
    <scope>IDENTIFICATION</scope>
</reference>
<dbReference type="GO" id="GO:0004930">
    <property type="term" value="F:G protein-coupled receptor activity"/>
    <property type="evidence" value="ECO:0007669"/>
    <property type="project" value="UniProtKB-KW"/>
</dbReference>
<evidence type="ECO:0000256" key="10">
    <source>
        <dbReference type="RuleBase" id="RU363047"/>
    </source>
</evidence>
<reference evidence="12" key="2">
    <citation type="submission" date="2025-09" db="UniProtKB">
        <authorList>
            <consortium name="Ensembl"/>
        </authorList>
    </citation>
    <scope>IDENTIFICATION</scope>
</reference>
<accession>A0A8C8SI15</accession>
<evidence type="ECO:0000256" key="4">
    <source>
        <dbReference type="ARBA" id="ARBA00022989"/>
    </source>
</evidence>
<feature type="transmembrane region" description="Helical" evidence="10">
    <location>
        <begin position="195"/>
        <end position="225"/>
    </location>
</feature>
<feature type="transmembrane region" description="Helical" evidence="10">
    <location>
        <begin position="140"/>
        <end position="164"/>
    </location>
</feature>
<keyword evidence="6 10" id="KW-0472">Membrane</keyword>
<comment type="similarity">
    <text evidence="9">Belongs to the G-protein coupled receptor 1 family.</text>
</comment>
<keyword evidence="13" id="KW-1185">Reference proteome</keyword>
<protein>
    <recommendedName>
        <fullName evidence="10">Olfactory receptor</fullName>
    </recommendedName>
</protein>
<evidence type="ECO:0000256" key="8">
    <source>
        <dbReference type="ARBA" id="ARBA00023224"/>
    </source>
</evidence>
<evidence type="ECO:0000313" key="13">
    <source>
        <dbReference type="Proteomes" id="UP000694393"/>
    </source>
</evidence>
<feature type="transmembrane region" description="Helical" evidence="10">
    <location>
        <begin position="25"/>
        <end position="48"/>
    </location>
</feature>
<evidence type="ECO:0000256" key="9">
    <source>
        <dbReference type="RuleBase" id="RU000688"/>
    </source>
</evidence>
<dbReference type="InterPro" id="IPR000276">
    <property type="entry name" value="GPCR_Rhodpsn"/>
</dbReference>
<dbReference type="CDD" id="cd15230">
    <property type="entry name" value="7tmA_OR5-like"/>
    <property type="match status" value="1"/>
</dbReference>
<keyword evidence="10" id="KW-0716">Sensory transduction</keyword>
<keyword evidence="4 10" id="KW-1133">Transmembrane helix</keyword>
<dbReference type="SUPFAM" id="SSF81321">
    <property type="entry name" value="Family A G protein-coupled receptor-like"/>
    <property type="match status" value="1"/>
</dbReference>
<evidence type="ECO:0000256" key="6">
    <source>
        <dbReference type="ARBA" id="ARBA00023136"/>
    </source>
</evidence>
<dbReference type="InterPro" id="IPR000725">
    <property type="entry name" value="Olfact_rcpt"/>
</dbReference>
<comment type="function">
    <text evidence="1">Odorant receptor.</text>
</comment>
<evidence type="ECO:0000256" key="1">
    <source>
        <dbReference type="ARBA" id="ARBA00002936"/>
    </source>
</evidence>
<dbReference type="FunFam" id="1.20.1070.10:FF:000003">
    <property type="entry name" value="Olfactory receptor"/>
    <property type="match status" value="1"/>
</dbReference>
<evidence type="ECO:0000256" key="2">
    <source>
        <dbReference type="ARBA" id="ARBA00004141"/>
    </source>
</evidence>
<keyword evidence="5 9" id="KW-0297">G-protein coupled receptor</keyword>
<sequence length="316" mass="36100">MGVGNHTVVTEFILLGFTNNLKLQVTLFVMFLLIYLIILMGNFTLITLIRIDIQLHTPMYFFIGNLAFLDIGYSSVIIPSMLMTCVAKNKAISFTGCALQFFFFGVAISCECWLLSVMAYDRFMAICSPLLYTVIMSKRFCVMLVVGSYFMSCLNSIVQTVFIFHLSFCDSYINHFFCDVPPILKLSCSDNSITYIVHFTCTTILAITTILIILVSYIYIVVTILRISSAKGQRKAFATCASHLMAVTIFYGTGSFMYLRSNSKYFMDQDKIISVFYTLAIPMLNPLIYCLRNKEVKEAFRRVRGRRVFFLQMKIL</sequence>
<keyword evidence="10" id="KW-1003">Cell membrane</keyword>
<dbReference type="Pfam" id="PF13853">
    <property type="entry name" value="7tm_4"/>
    <property type="match status" value="1"/>
</dbReference>
<dbReference type="PROSITE" id="PS50262">
    <property type="entry name" value="G_PROTEIN_RECEP_F1_2"/>
    <property type="match status" value="1"/>
</dbReference>
<feature type="transmembrane region" description="Helical" evidence="10">
    <location>
        <begin position="60"/>
        <end position="78"/>
    </location>
</feature>
<evidence type="ECO:0000313" key="12">
    <source>
        <dbReference type="Ensembl" id="ENSPCEP00000020157.1"/>
    </source>
</evidence>
<feature type="transmembrane region" description="Helical" evidence="10">
    <location>
        <begin position="237"/>
        <end position="259"/>
    </location>
</feature>
<dbReference type="PRINTS" id="PR00237">
    <property type="entry name" value="GPCRRHODOPSN"/>
</dbReference>
<keyword evidence="3 9" id="KW-0812">Transmembrane</keyword>
<evidence type="ECO:0000256" key="5">
    <source>
        <dbReference type="ARBA" id="ARBA00023040"/>
    </source>
</evidence>
<evidence type="ECO:0000256" key="7">
    <source>
        <dbReference type="ARBA" id="ARBA00023170"/>
    </source>
</evidence>
<keyword evidence="10" id="KW-0552">Olfaction</keyword>
<dbReference type="GO" id="GO:0004984">
    <property type="term" value="F:olfactory receptor activity"/>
    <property type="evidence" value="ECO:0007669"/>
    <property type="project" value="InterPro"/>
</dbReference>
<dbReference type="Proteomes" id="UP000694393">
    <property type="component" value="Unplaced"/>
</dbReference>
<dbReference type="PANTHER" id="PTHR48018">
    <property type="entry name" value="OLFACTORY RECEPTOR"/>
    <property type="match status" value="1"/>
</dbReference>
<dbReference type="InterPro" id="IPR017452">
    <property type="entry name" value="GPCR_Rhodpsn_7TM"/>
</dbReference>
<dbReference type="Ensembl" id="ENSPCET00000020844.1">
    <property type="protein sequence ID" value="ENSPCEP00000020157.1"/>
    <property type="gene ID" value="ENSPCEG00000015602.1"/>
</dbReference>
<organism evidence="12 13">
    <name type="scientific">Pelusios castaneus</name>
    <name type="common">West African mud turtle</name>
    <dbReference type="NCBI Taxonomy" id="367368"/>
    <lineage>
        <taxon>Eukaryota</taxon>
        <taxon>Metazoa</taxon>
        <taxon>Chordata</taxon>
        <taxon>Craniata</taxon>
        <taxon>Vertebrata</taxon>
        <taxon>Euteleostomi</taxon>
        <taxon>Archelosauria</taxon>
        <taxon>Testudinata</taxon>
        <taxon>Testudines</taxon>
        <taxon>Pleurodira</taxon>
        <taxon>Pelomedusidae</taxon>
        <taxon>Pelusios</taxon>
    </lineage>
</organism>
<feature type="transmembrane region" description="Helical" evidence="10">
    <location>
        <begin position="98"/>
        <end position="120"/>
    </location>
</feature>
<dbReference type="AlphaFoldDB" id="A0A8C8SI15"/>
<proteinExistence type="inferred from homology"/>
<keyword evidence="8 9" id="KW-0807">Transducer</keyword>
<dbReference type="PRINTS" id="PR00245">
    <property type="entry name" value="OLFACTORYR"/>
</dbReference>
<dbReference type="GO" id="GO:0005886">
    <property type="term" value="C:plasma membrane"/>
    <property type="evidence" value="ECO:0007669"/>
    <property type="project" value="UniProtKB-SubCell"/>
</dbReference>
<name>A0A8C8SI15_9SAUR</name>
<dbReference type="PROSITE" id="PS00237">
    <property type="entry name" value="G_PROTEIN_RECEP_F1_1"/>
    <property type="match status" value="1"/>
</dbReference>
<feature type="domain" description="G-protein coupled receptors family 1 profile" evidence="11">
    <location>
        <begin position="41"/>
        <end position="289"/>
    </location>
</feature>